<dbReference type="GO" id="GO:0010038">
    <property type="term" value="P:response to metal ion"/>
    <property type="evidence" value="ECO:0007669"/>
    <property type="project" value="InterPro"/>
</dbReference>
<keyword evidence="6" id="KW-1133">Transmembrane helix</keyword>
<evidence type="ECO:0000256" key="3">
    <source>
        <dbReference type="ARBA" id="ARBA00022679"/>
    </source>
</evidence>
<evidence type="ECO:0000313" key="9">
    <source>
        <dbReference type="Proteomes" id="UP000004200"/>
    </source>
</evidence>
<evidence type="ECO:0000256" key="5">
    <source>
        <dbReference type="SAM" id="MobiDB-lite"/>
    </source>
</evidence>
<evidence type="ECO:0000256" key="1">
    <source>
        <dbReference type="ARBA" id="ARBA00012468"/>
    </source>
</evidence>
<feature type="transmembrane region" description="Helical" evidence="6">
    <location>
        <begin position="21"/>
        <end position="39"/>
    </location>
</feature>
<dbReference type="EMBL" id="AFWT01000045">
    <property type="protein sequence ID" value="EGV28147.1"/>
    <property type="molecule type" value="Genomic_DNA"/>
</dbReference>
<dbReference type="Gene3D" id="3.90.70.30">
    <property type="entry name" value="Phytochelatin synthase, N-terminal domain"/>
    <property type="match status" value="1"/>
</dbReference>
<sequence length="253" mass="27468">MAHPTKPASVPPARRRRWRGWTIGLLSVFGLLLGLGLYMHDLAQPHPERYATGVVTEGAALEAMTARPLARRYLSDFHTQTSGASCGPASLRNVLVSLGHPVGSEEELFEGDQAGWWRMRLMGMTLDAVAALAERHGLGWVQILRDLSLDAFRDRLRTLDTPGRRLIVNYSRAPINGVSLGHFSPLGGYDPVSDRVLVLDVTPGFGVQLIPAALLHAAMQTRDPVSGRSRGLIQIDAGATDSAPSARNRMPPE</sequence>
<keyword evidence="9" id="KW-1185">Reference proteome</keyword>
<feature type="region of interest" description="Disordered" evidence="5">
    <location>
        <begin position="234"/>
        <end position="253"/>
    </location>
</feature>
<keyword evidence="2" id="KW-0104">Cadmium</keyword>
<dbReference type="Proteomes" id="UP000004200">
    <property type="component" value="Unassembled WGS sequence"/>
</dbReference>
<evidence type="ECO:0000256" key="6">
    <source>
        <dbReference type="SAM" id="Phobius"/>
    </source>
</evidence>
<keyword evidence="4" id="KW-0479">Metal-binding</keyword>
<dbReference type="GO" id="GO:0016756">
    <property type="term" value="F:glutathione gamma-glutamylcysteinyltransferase activity"/>
    <property type="evidence" value="ECO:0007669"/>
    <property type="project" value="UniProtKB-EC"/>
</dbReference>
<evidence type="ECO:0000313" key="8">
    <source>
        <dbReference type="EMBL" id="EGV28147.1"/>
    </source>
</evidence>
<dbReference type="InterPro" id="IPR038156">
    <property type="entry name" value="PCS_N_sf"/>
</dbReference>
<evidence type="ECO:0000259" key="7">
    <source>
        <dbReference type="PROSITE" id="PS51443"/>
    </source>
</evidence>
<feature type="domain" description="Peptidase C83" evidence="7">
    <location>
        <begin position="1"/>
        <end position="240"/>
    </location>
</feature>
<name>G2E6Y5_9GAMM</name>
<evidence type="ECO:0000256" key="4">
    <source>
        <dbReference type="ARBA" id="ARBA00022723"/>
    </source>
</evidence>
<dbReference type="SUPFAM" id="SSF54001">
    <property type="entry name" value="Cysteine proteinases"/>
    <property type="match status" value="1"/>
</dbReference>
<keyword evidence="6" id="KW-0812">Transmembrane</keyword>
<dbReference type="InterPro" id="IPR040409">
    <property type="entry name" value="PCS-like"/>
</dbReference>
<keyword evidence="6" id="KW-0472">Membrane</keyword>
<dbReference type="Pfam" id="PF05023">
    <property type="entry name" value="Phytochelatin"/>
    <property type="match status" value="1"/>
</dbReference>
<protein>
    <recommendedName>
        <fullName evidence="1">glutathione gamma-glutamylcysteinyltransferase</fullName>
        <ecNumber evidence="1">2.3.2.15</ecNumber>
    </recommendedName>
</protein>
<comment type="caution">
    <text evidence="8">The sequence shown here is derived from an EMBL/GenBank/DDBJ whole genome shotgun (WGS) entry which is preliminary data.</text>
</comment>
<dbReference type="OrthoDB" id="8560621at2"/>
<dbReference type="PROSITE" id="PS51443">
    <property type="entry name" value="PCS"/>
    <property type="match status" value="1"/>
</dbReference>
<reference evidence="8 9" key="1">
    <citation type="submission" date="2011-06" db="EMBL/GenBank/DDBJ databases">
        <title>The draft genome of Thiorhodococcus drewsii AZ1.</title>
        <authorList>
            <consortium name="US DOE Joint Genome Institute (JGI-PGF)"/>
            <person name="Lucas S."/>
            <person name="Han J."/>
            <person name="Lapidus A."/>
            <person name="Cheng J.-F."/>
            <person name="Goodwin L."/>
            <person name="Pitluck S."/>
            <person name="Peters L."/>
            <person name="Land M.L."/>
            <person name="Hauser L."/>
            <person name="Vogl K."/>
            <person name="Liu Z."/>
            <person name="Imhoff J."/>
            <person name="Thiel V."/>
            <person name="Frigaard N.-U."/>
            <person name="Bryant D.A."/>
            <person name="Woyke T.J."/>
        </authorList>
    </citation>
    <scope>NUCLEOTIDE SEQUENCE [LARGE SCALE GENOMIC DNA]</scope>
    <source>
        <strain evidence="8 9">AZ1</strain>
    </source>
</reference>
<gene>
    <name evidence="8" type="ORF">ThidrDRAFT_4048</name>
</gene>
<dbReference type="eggNOG" id="COG3271">
    <property type="taxonomic scope" value="Bacteria"/>
</dbReference>
<accession>G2E6Y5</accession>
<evidence type="ECO:0000256" key="2">
    <source>
        <dbReference type="ARBA" id="ARBA00022539"/>
    </source>
</evidence>
<dbReference type="InterPro" id="IPR038765">
    <property type="entry name" value="Papain-like_cys_pep_sf"/>
</dbReference>
<dbReference type="AlphaFoldDB" id="G2E6Y5"/>
<proteinExistence type="predicted"/>
<dbReference type="InterPro" id="IPR007719">
    <property type="entry name" value="PCS_N"/>
</dbReference>
<dbReference type="EC" id="2.3.2.15" evidence="1"/>
<keyword evidence="3" id="KW-0808">Transferase</keyword>
<dbReference type="RefSeq" id="WP_007042761.1">
    <property type="nucleotide sequence ID" value="NZ_AFWT01000045.1"/>
</dbReference>
<dbReference type="GO" id="GO:0046872">
    <property type="term" value="F:metal ion binding"/>
    <property type="evidence" value="ECO:0007669"/>
    <property type="project" value="UniProtKB-KW"/>
</dbReference>
<organism evidence="8 9">
    <name type="scientific">Thiorhodococcus drewsii AZ1</name>
    <dbReference type="NCBI Taxonomy" id="765913"/>
    <lineage>
        <taxon>Bacteria</taxon>
        <taxon>Pseudomonadati</taxon>
        <taxon>Pseudomonadota</taxon>
        <taxon>Gammaproteobacteria</taxon>
        <taxon>Chromatiales</taxon>
        <taxon>Chromatiaceae</taxon>
        <taxon>Thiorhodococcus</taxon>
    </lineage>
</organism>
<dbReference type="PANTHER" id="PTHR33447:SF20">
    <property type="entry name" value="GLUTATHIONE GAMMA-GLUTAMYLCYSTEINYLTRANSFERASE"/>
    <property type="match status" value="1"/>
</dbReference>
<dbReference type="GO" id="GO:0046938">
    <property type="term" value="P:phytochelatin biosynthetic process"/>
    <property type="evidence" value="ECO:0007669"/>
    <property type="project" value="InterPro"/>
</dbReference>
<dbReference type="STRING" id="765913.ThidrDRAFT_4048"/>
<dbReference type="PANTHER" id="PTHR33447">
    <property type="entry name" value="GLUTATHIONE GAMMA-GLUTAMYLCYSTEINYLTRANSFERASE"/>
    <property type="match status" value="1"/>
</dbReference>